<dbReference type="RefSeq" id="WP_015892387.1">
    <property type="nucleotide sequence ID" value="NZ_BAAFVL010000021.1"/>
</dbReference>
<dbReference type="EMBL" id="CP018145">
    <property type="protein sequence ID" value="ASJ55007.1"/>
    <property type="molecule type" value="Genomic_DNA"/>
</dbReference>
<sequence>MSGYRPVRQLNHYYKTNDAFKKWIRANEQWFKQNPEVFNQMLRNPKMVNLFTDLMIMNSPRIEKKLKKWRRNQR</sequence>
<name>A0A220MIZ3_9BACL</name>
<evidence type="ECO:0000313" key="2">
    <source>
        <dbReference type="Proteomes" id="UP000197781"/>
    </source>
</evidence>
<dbReference type="AlphaFoldDB" id="A0A220MIZ3"/>
<dbReference type="Proteomes" id="UP000197781">
    <property type="component" value="Chromosome"/>
</dbReference>
<dbReference type="KEGG" id="bfm:BP422_16495"/>
<organism evidence="1 2">
    <name type="scientific">Brevibacillus formosus</name>
    <dbReference type="NCBI Taxonomy" id="54913"/>
    <lineage>
        <taxon>Bacteria</taxon>
        <taxon>Bacillati</taxon>
        <taxon>Bacillota</taxon>
        <taxon>Bacilli</taxon>
        <taxon>Bacillales</taxon>
        <taxon>Paenibacillaceae</taxon>
        <taxon>Brevibacillus</taxon>
    </lineage>
</organism>
<protein>
    <submittedName>
        <fullName evidence="1">Uncharacterized protein</fullName>
    </submittedName>
</protein>
<evidence type="ECO:0000313" key="1">
    <source>
        <dbReference type="EMBL" id="ASJ55007.1"/>
    </source>
</evidence>
<proteinExistence type="predicted"/>
<reference evidence="1 2" key="1">
    <citation type="submission" date="2016-11" db="EMBL/GenBank/DDBJ databases">
        <authorList>
            <person name="Jaros S."/>
            <person name="Januszkiewicz K."/>
            <person name="Wedrychowicz H."/>
        </authorList>
    </citation>
    <scope>NUCLEOTIDE SEQUENCE [LARGE SCALE GENOMIC DNA]</scope>
    <source>
        <strain evidence="1 2">NF2</strain>
    </source>
</reference>
<gene>
    <name evidence="1" type="ORF">BP422_16495</name>
</gene>
<accession>A0A220MIZ3</accession>